<proteinExistence type="predicted"/>
<protein>
    <submittedName>
        <fullName evidence="1">Uncharacterized protein</fullName>
    </submittedName>
</protein>
<gene>
    <name evidence="1" type="ORF">A2419_03060</name>
</gene>
<dbReference type="STRING" id="1797247.A2419_03060"/>
<dbReference type="AlphaFoldDB" id="A0A1F4Y4L1"/>
<organism evidence="1 2">
    <name type="scientific">Candidatus Adlerbacteria bacterium RIFOXYC1_FULL_48_26</name>
    <dbReference type="NCBI Taxonomy" id="1797247"/>
    <lineage>
        <taxon>Bacteria</taxon>
        <taxon>Candidatus Adleribacteriota</taxon>
    </lineage>
</organism>
<dbReference type="EMBL" id="MEXB01000004">
    <property type="protein sequence ID" value="OGC88716.1"/>
    <property type="molecule type" value="Genomic_DNA"/>
</dbReference>
<sequence>MQSESQKLIREIRRVSDARIARCEIAHLLDSVDGRFIAVVDSRFFKQVAAMLTKEMIEYGGRYEDVSEDDLSAEEVVQRRHAELRMSLLEDIYCFELDAAVVGKVTQEEWLRMRTDSKIVRGWQVWICHEKKRSRKTSKTTKAEPIGVH</sequence>
<reference evidence="1 2" key="1">
    <citation type="journal article" date="2016" name="Nat. Commun.">
        <title>Thousands of microbial genomes shed light on interconnected biogeochemical processes in an aquifer system.</title>
        <authorList>
            <person name="Anantharaman K."/>
            <person name="Brown C.T."/>
            <person name="Hug L.A."/>
            <person name="Sharon I."/>
            <person name="Castelle C.J."/>
            <person name="Probst A.J."/>
            <person name="Thomas B.C."/>
            <person name="Singh A."/>
            <person name="Wilkins M.J."/>
            <person name="Karaoz U."/>
            <person name="Brodie E.L."/>
            <person name="Williams K.H."/>
            <person name="Hubbard S.S."/>
            <person name="Banfield J.F."/>
        </authorList>
    </citation>
    <scope>NUCLEOTIDE SEQUENCE [LARGE SCALE GENOMIC DNA]</scope>
</reference>
<evidence type="ECO:0000313" key="2">
    <source>
        <dbReference type="Proteomes" id="UP000176568"/>
    </source>
</evidence>
<evidence type="ECO:0000313" key="1">
    <source>
        <dbReference type="EMBL" id="OGC88716.1"/>
    </source>
</evidence>
<dbReference type="Proteomes" id="UP000176568">
    <property type="component" value="Unassembled WGS sequence"/>
</dbReference>
<accession>A0A1F4Y4L1</accession>
<comment type="caution">
    <text evidence="1">The sequence shown here is derived from an EMBL/GenBank/DDBJ whole genome shotgun (WGS) entry which is preliminary data.</text>
</comment>
<name>A0A1F4Y4L1_9BACT</name>